<dbReference type="Proteomes" id="UP000094455">
    <property type="component" value="Unassembled WGS sequence"/>
</dbReference>
<dbReference type="Gene3D" id="1.10.10.60">
    <property type="entry name" value="Homeodomain-like"/>
    <property type="match status" value="1"/>
</dbReference>
<dbReference type="STRING" id="763406.A0A1E3NF47"/>
<dbReference type="SUPFAM" id="SSF46689">
    <property type="entry name" value="Homeodomain-like"/>
    <property type="match status" value="1"/>
</dbReference>
<feature type="compositionally biased region" description="Basic and acidic residues" evidence="1">
    <location>
        <begin position="333"/>
        <end position="352"/>
    </location>
</feature>
<evidence type="ECO:0000259" key="2">
    <source>
        <dbReference type="PROSITE" id="PS50090"/>
    </source>
</evidence>
<dbReference type="OrthoDB" id="2143914at2759"/>
<dbReference type="CDD" id="cd00167">
    <property type="entry name" value="SANT"/>
    <property type="match status" value="1"/>
</dbReference>
<dbReference type="GeneID" id="30181453"/>
<dbReference type="InterPro" id="IPR001005">
    <property type="entry name" value="SANT/Myb"/>
</dbReference>
<feature type="domain" description="Myb-like" evidence="2">
    <location>
        <begin position="271"/>
        <end position="321"/>
    </location>
</feature>
<feature type="domain" description="HTH myb-type" evidence="3">
    <location>
        <begin position="271"/>
        <end position="325"/>
    </location>
</feature>
<accession>A0A1E3NF47</accession>
<gene>
    <name evidence="4" type="ORF">PICMEDRAFT_74424</name>
</gene>
<organism evidence="4 5">
    <name type="scientific">Pichia membranifaciens NRRL Y-2026</name>
    <dbReference type="NCBI Taxonomy" id="763406"/>
    <lineage>
        <taxon>Eukaryota</taxon>
        <taxon>Fungi</taxon>
        <taxon>Dikarya</taxon>
        <taxon>Ascomycota</taxon>
        <taxon>Saccharomycotina</taxon>
        <taxon>Pichiomycetes</taxon>
        <taxon>Pichiales</taxon>
        <taxon>Pichiaceae</taxon>
        <taxon>Pichia</taxon>
    </lineage>
</organism>
<protein>
    <submittedName>
        <fullName evidence="4">Uncharacterized protein</fullName>
    </submittedName>
</protein>
<feature type="compositionally biased region" description="Low complexity" evidence="1">
    <location>
        <begin position="36"/>
        <end position="49"/>
    </location>
</feature>
<reference evidence="4 5" key="1">
    <citation type="journal article" date="2016" name="Proc. Natl. Acad. Sci. U.S.A.">
        <title>Comparative genomics of biotechnologically important yeasts.</title>
        <authorList>
            <person name="Riley R."/>
            <person name="Haridas S."/>
            <person name="Wolfe K.H."/>
            <person name="Lopes M.R."/>
            <person name="Hittinger C.T."/>
            <person name="Goeker M."/>
            <person name="Salamov A.A."/>
            <person name="Wisecaver J.H."/>
            <person name="Long T.M."/>
            <person name="Calvey C.H."/>
            <person name="Aerts A.L."/>
            <person name="Barry K.W."/>
            <person name="Choi C."/>
            <person name="Clum A."/>
            <person name="Coughlan A.Y."/>
            <person name="Deshpande S."/>
            <person name="Douglass A.P."/>
            <person name="Hanson S.J."/>
            <person name="Klenk H.-P."/>
            <person name="LaButti K.M."/>
            <person name="Lapidus A."/>
            <person name="Lindquist E.A."/>
            <person name="Lipzen A.M."/>
            <person name="Meier-Kolthoff J.P."/>
            <person name="Ohm R.A."/>
            <person name="Otillar R.P."/>
            <person name="Pangilinan J.L."/>
            <person name="Peng Y."/>
            <person name="Rokas A."/>
            <person name="Rosa C.A."/>
            <person name="Scheuner C."/>
            <person name="Sibirny A.A."/>
            <person name="Slot J.C."/>
            <person name="Stielow J.B."/>
            <person name="Sun H."/>
            <person name="Kurtzman C.P."/>
            <person name="Blackwell M."/>
            <person name="Grigoriev I.V."/>
            <person name="Jeffries T.W."/>
        </authorList>
    </citation>
    <scope>NUCLEOTIDE SEQUENCE [LARGE SCALE GENOMIC DNA]</scope>
    <source>
        <strain evidence="4 5">NRRL Y-2026</strain>
    </source>
</reference>
<dbReference type="RefSeq" id="XP_019015829.1">
    <property type="nucleotide sequence ID" value="XM_019164766.1"/>
</dbReference>
<dbReference type="InterPro" id="IPR009057">
    <property type="entry name" value="Homeodomain-like_sf"/>
</dbReference>
<dbReference type="InterPro" id="IPR017930">
    <property type="entry name" value="Myb_dom"/>
</dbReference>
<feature type="region of interest" description="Disordered" evidence="1">
    <location>
        <begin position="27"/>
        <end position="52"/>
    </location>
</feature>
<dbReference type="Pfam" id="PF13921">
    <property type="entry name" value="Myb_DNA-bind_6"/>
    <property type="match status" value="1"/>
</dbReference>
<feature type="region of interest" description="Disordered" evidence="1">
    <location>
        <begin position="323"/>
        <end position="352"/>
    </location>
</feature>
<name>A0A1E3NF47_9ASCO</name>
<evidence type="ECO:0000259" key="3">
    <source>
        <dbReference type="PROSITE" id="PS51294"/>
    </source>
</evidence>
<evidence type="ECO:0000313" key="4">
    <source>
        <dbReference type="EMBL" id="ODQ44716.1"/>
    </source>
</evidence>
<dbReference type="AlphaFoldDB" id="A0A1E3NF47"/>
<keyword evidence="5" id="KW-1185">Reference proteome</keyword>
<feature type="region of interest" description="Disordered" evidence="1">
    <location>
        <begin position="183"/>
        <end position="279"/>
    </location>
</feature>
<dbReference type="SMART" id="SM00717">
    <property type="entry name" value="SANT"/>
    <property type="match status" value="1"/>
</dbReference>
<proteinExistence type="predicted"/>
<feature type="compositionally biased region" description="Polar residues" evidence="1">
    <location>
        <begin position="188"/>
        <end position="197"/>
    </location>
</feature>
<evidence type="ECO:0000256" key="1">
    <source>
        <dbReference type="SAM" id="MobiDB-lite"/>
    </source>
</evidence>
<sequence>MSSPALPLLHRQYPNAQRQFLYTPNYLPQHLPAAPPSSSSSPSSLSAPAVAPPMRPLSAQLAQPGRPMQTAYPTYYVVTPAAAPSIPMPGASPVTAYQFPQGMQQENVPIPQTTHTNTNPNTHRGPGYFYPPQMHSYLPPPNPLPPVLPLHHAYSQPIHPHVPPPFQPRMAPVHLQLQRRPHSDPFIKSSSHSQMFQEQPPKANSFASPLVGPGAQQMPLQPQLMHRGGSSGEMPLPLQSTATGGRDGSRENKSSSAGSTGGSRMDDIRWAPKKTSKSWSKREDKLLLSLKEIDRLNWCQIASHFSDRTTNGCQFRWRRLMSKGKAGRGGKGPQHEEHEEPEEHGVDKNVKE</sequence>
<dbReference type="EMBL" id="KV454006">
    <property type="protein sequence ID" value="ODQ44716.1"/>
    <property type="molecule type" value="Genomic_DNA"/>
</dbReference>
<evidence type="ECO:0000313" key="5">
    <source>
        <dbReference type="Proteomes" id="UP000094455"/>
    </source>
</evidence>
<dbReference type="PROSITE" id="PS51294">
    <property type="entry name" value="HTH_MYB"/>
    <property type="match status" value="1"/>
</dbReference>
<dbReference type="PROSITE" id="PS50090">
    <property type="entry name" value="MYB_LIKE"/>
    <property type="match status" value="1"/>
</dbReference>